<feature type="domain" description="PARP catalytic" evidence="15">
    <location>
        <begin position="744"/>
        <end position="946"/>
    </location>
</feature>
<dbReference type="Gene3D" id="1.10.10.10">
    <property type="entry name" value="Winged helix-like DNA-binding domain superfamily/Winged helix DNA-binding domain"/>
    <property type="match status" value="1"/>
</dbReference>
<evidence type="ECO:0000259" key="14">
    <source>
        <dbReference type="PROSITE" id="PS50918"/>
    </source>
</evidence>
<dbReference type="OrthoDB" id="6133115at2759"/>
<evidence type="ECO:0000313" key="17">
    <source>
        <dbReference type="RefSeq" id="XP_033808882.1"/>
    </source>
</evidence>
<feature type="region of interest" description="Disordered" evidence="12">
    <location>
        <begin position="230"/>
        <end position="287"/>
    </location>
</feature>
<evidence type="ECO:0000256" key="9">
    <source>
        <dbReference type="ARBA" id="ARBA00023242"/>
    </source>
</evidence>
<dbReference type="InterPro" id="IPR012317">
    <property type="entry name" value="Poly(ADP-ribose)pol_cat_dom"/>
</dbReference>
<feature type="region of interest" description="Disordered" evidence="12">
    <location>
        <begin position="468"/>
        <end position="501"/>
    </location>
</feature>
<comment type="similarity">
    <text evidence="10">Belongs to the ARTD/PARP family.</text>
</comment>
<evidence type="ECO:0000256" key="5">
    <source>
        <dbReference type="ARBA" id="ARBA00022723"/>
    </source>
</evidence>
<evidence type="ECO:0000259" key="15">
    <source>
        <dbReference type="PROSITE" id="PS51059"/>
    </source>
</evidence>
<dbReference type="PROSITE" id="PS50918">
    <property type="entry name" value="WWE"/>
    <property type="match status" value="1"/>
</dbReference>
<proteinExistence type="inferred from homology"/>
<evidence type="ECO:0000256" key="1">
    <source>
        <dbReference type="ARBA" id="ARBA00004123"/>
    </source>
</evidence>
<dbReference type="GO" id="GO:0009615">
    <property type="term" value="P:response to virus"/>
    <property type="evidence" value="ECO:0007669"/>
    <property type="project" value="TreeGrafter"/>
</dbReference>
<protein>
    <submittedName>
        <fullName evidence="17">Uncharacterized protein LOC117364120</fullName>
    </submittedName>
</protein>
<keyword evidence="8 11" id="KW-0862">Zinc</keyword>
<dbReference type="PROSITE" id="PS50103">
    <property type="entry name" value="ZF_C3H1"/>
    <property type="match status" value="1"/>
</dbReference>
<dbReference type="InParanoid" id="A0A6P8RTJ3"/>
<dbReference type="Pfam" id="PF25261">
    <property type="entry name" value="zf-CCCH_PARP12"/>
    <property type="match status" value="1"/>
</dbReference>
<reference evidence="17" key="1">
    <citation type="submission" date="2025-08" db="UniProtKB">
        <authorList>
            <consortium name="RefSeq"/>
        </authorList>
    </citation>
    <scope>IDENTIFICATION</scope>
</reference>
<dbReference type="SUPFAM" id="SSF117839">
    <property type="entry name" value="WWE domain"/>
    <property type="match status" value="1"/>
</dbReference>
<dbReference type="GO" id="GO:0032481">
    <property type="term" value="P:positive regulation of type I interferon production"/>
    <property type="evidence" value="ECO:0007669"/>
    <property type="project" value="TreeGrafter"/>
</dbReference>
<feature type="compositionally biased region" description="Pro residues" evidence="12">
    <location>
        <begin position="527"/>
        <end position="538"/>
    </location>
</feature>
<sequence>MSDPVLAAFLTKLLCAKGGRLALLDITQHLDLSPVQIFALLSEEQSRFLLLEPGQDSVDETLVLPLSPVRICNGYLRQQDQCQGCDRLHLCRFFVLGKCRFRCRLSHDIHSECNIRVRKANEINGLNEEELRMLLLQNDPSFLTEICPKYKGSEQAESCPEGNTCKKLHICRFFSRGQCRFFKCKRSHNLLDPLVLDLLQVRGLRLEVIQNVQLICDYRHRETCREWTERDPLKRKDQQRQKVLKNKDREKKQNPIQNEEQKKKNDPTQNTEEKKGSLQNKKLEKDIPKAFTSSRPCEAKVHVGAQISNITFGSVVPIPMNPIMGPVHTSLHLTSRPNVPALVNLDKGPLHITMPQTSKSPVLIPVSPIQGPLPNTRKPETSNSMDLDQRTLSDNRMPDSRKPGISSSVNVPIPGSLAQELLHTTMPQTSKSPVLVPVSPIQGPLPNTRKPETTNSMDFVAMASGLFDNRRPDASKSRVPSSVNMDQRMLSDNGMSDTRKSDVQISKDLDTLTWIPGTNKADVSAVPPQPSPPKPPGPEEVESSNEICLFNVWKFCKNTGKCPQMHFYLPYRWQILQDTDWKDLPTMEEIEKAYCDPNNISSGSHNIDFKKMTCAFNPVRRLSTASSVTRPTNFQLTTEWLWYWKNEHGQWIEYGKQSENHKIASLSSFGLENVYLADKKTIVPFQAGSQSYEINFADMVQKNVVYRTEREICRRPKFLSYDDVLKTKMRKPDNPQPTSPLKTIPLNWDKAALPDVGFLMVAISSTSSEYKEIQKLFEKTMSGYSIQKMNRIQNPSLWEVFQWQKDQMKKLNGGKEVCEKMLFHGTDKSHMDAICHNNFDWRICGVHGTMYGKGSYFARDASYSHNYCLSTTSTKSMFVARVLVGDFTQGVANYLRPPNKSFRSNTFYDSCVDKVSDPSIFVVFEKHQIYPEYILQYAEEKKCCIS</sequence>
<feature type="domain" description="WWE" evidence="14">
    <location>
        <begin position="627"/>
        <end position="714"/>
    </location>
</feature>
<keyword evidence="3" id="KW-0963">Cytoplasm</keyword>
<dbReference type="GO" id="GO:0005737">
    <property type="term" value="C:cytoplasm"/>
    <property type="evidence" value="ECO:0007669"/>
    <property type="project" value="UniProtKB-SubCell"/>
</dbReference>
<dbReference type="Gene3D" id="3.90.228.10">
    <property type="match status" value="1"/>
</dbReference>
<name>A0A6P8RTJ3_GEOSA</name>
<evidence type="ECO:0000313" key="16">
    <source>
        <dbReference type="Proteomes" id="UP000515159"/>
    </source>
</evidence>
<dbReference type="GO" id="GO:1990404">
    <property type="term" value="F:NAD+-protein mono-ADP-ribosyltransferase activity"/>
    <property type="evidence" value="ECO:0007669"/>
    <property type="project" value="TreeGrafter"/>
</dbReference>
<keyword evidence="16" id="KW-1185">Reference proteome</keyword>
<feature type="domain" description="C3H1-type" evidence="13">
    <location>
        <begin position="170"/>
        <end position="191"/>
    </location>
</feature>
<gene>
    <name evidence="17" type="primary">LOC117364120</name>
</gene>
<dbReference type="Pfam" id="PF02825">
    <property type="entry name" value="WWE"/>
    <property type="match status" value="1"/>
</dbReference>
<evidence type="ECO:0000256" key="10">
    <source>
        <dbReference type="ARBA" id="ARBA00024347"/>
    </source>
</evidence>
<evidence type="ECO:0000256" key="6">
    <source>
        <dbReference type="ARBA" id="ARBA00022737"/>
    </source>
</evidence>
<dbReference type="InterPro" id="IPR057602">
    <property type="entry name" value="Zfn-CCCH_PARP12"/>
</dbReference>
<dbReference type="Proteomes" id="UP000515159">
    <property type="component" value="Chromosome 7"/>
</dbReference>
<dbReference type="InterPro" id="IPR000571">
    <property type="entry name" value="Znf_CCCH"/>
</dbReference>
<organism evidence="16 17">
    <name type="scientific">Geotrypetes seraphini</name>
    <name type="common">Gaboon caecilian</name>
    <name type="synonym">Caecilia seraphini</name>
    <dbReference type="NCBI Taxonomy" id="260995"/>
    <lineage>
        <taxon>Eukaryota</taxon>
        <taxon>Metazoa</taxon>
        <taxon>Chordata</taxon>
        <taxon>Craniata</taxon>
        <taxon>Vertebrata</taxon>
        <taxon>Euteleostomi</taxon>
        <taxon>Amphibia</taxon>
        <taxon>Gymnophiona</taxon>
        <taxon>Geotrypetes</taxon>
    </lineage>
</organism>
<keyword evidence="9" id="KW-0539">Nucleus</keyword>
<dbReference type="InterPro" id="IPR036388">
    <property type="entry name" value="WH-like_DNA-bd_sf"/>
</dbReference>
<dbReference type="KEGG" id="gsh:117364120"/>
<dbReference type="PROSITE" id="PS51059">
    <property type="entry name" value="PARP_CATALYTIC"/>
    <property type="match status" value="1"/>
</dbReference>
<dbReference type="PANTHER" id="PTHR45740:SF8">
    <property type="entry name" value="ZINC FINGER CCCH-TYPE ANTIVIRAL PROTEIN 1"/>
    <property type="match status" value="1"/>
</dbReference>
<evidence type="ECO:0000256" key="3">
    <source>
        <dbReference type="ARBA" id="ARBA00022490"/>
    </source>
</evidence>
<dbReference type="InterPro" id="IPR037197">
    <property type="entry name" value="WWE_dom_sf"/>
</dbReference>
<dbReference type="SUPFAM" id="SSF56399">
    <property type="entry name" value="ADP-ribosylation"/>
    <property type="match status" value="1"/>
</dbReference>
<feature type="region of interest" description="Disordered" evidence="12">
    <location>
        <begin position="361"/>
        <end position="411"/>
    </location>
</feature>
<evidence type="ECO:0000256" key="11">
    <source>
        <dbReference type="PROSITE-ProRule" id="PRU00723"/>
    </source>
</evidence>
<dbReference type="PANTHER" id="PTHR45740">
    <property type="entry name" value="POLY [ADP-RIBOSE] POLYMERASE"/>
    <property type="match status" value="1"/>
</dbReference>
<evidence type="ECO:0000256" key="4">
    <source>
        <dbReference type="ARBA" id="ARBA00022553"/>
    </source>
</evidence>
<dbReference type="Pfam" id="PF18606">
    <property type="entry name" value="HTH_53"/>
    <property type="match status" value="1"/>
</dbReference>
<evidence type="ECO:0000256" key="2">
    <source>
        <dbReference type="ARBA" id="ARBA00004496"/>
    </source>
</evidence>
<dbReference type="AlphaFoldDB" id="A0A6P8RTJ3"/>
<comment type="subcellular location">
    <subcellularLocation>
        <location evidence="2">Cytoplasm</location>
    </subcellularLocation>
    <subcellularLocation>
        <location evidence="1">Nucleus</location>
    </subcellularLocation>
</comment>
<dbReference type="GO" id="GO:0005634">
    <property type="term" value="C:nucleus"/>
    <property type="evidence" value="ECO:0007669"/>
    <property type="project" value="UniProtKB-SubCell"/>
</dbReference>
<dbReference type="GO" id="GO:0003723">
    <property type="term" value="F:RNA binding"/>
    <property type="evidence" value="ECO:0007669"/>
    <property type="project" value="TreeGrafter"/>
</dbReference>
<feature type="compositionally biased region" description="Basic and acidic residues" evidence="12">
    <location>
        <begin position="387"/>
        <end position="402"/>
    </location>
</feature>
<dbReference type="InterPro" id="IPR051712">
    <property type="entry name" value="ARTD-AVP"/>
</dbReference>
<evidence type="ECO:0000259" key="13">
    <source>
        <dbReference type="PROSITE" id="PS50103"/>
    </source>
</evidence>
<accession>A0A6P8RTJ3</accession>
<dbReference type="InterPro" id="IPR004170">
    <property type="entry name" value="WWE_dom"/>
</dbReference>
<dbReference type="RefSeq" id="XP_033808882.1">
    <property type="nucleotide sequence ID" value="XM_033952991.1"/>
</dbReference>
<keyword evidence="4" id="KW-0597">Phosphoprotein</keyword>
<feature type="region of interest" description="Disordered" evidence="12">
    <location>
        <begin position="518"/>
        <end position="542"/>
    </location>
</feature>
<keyword evidence="6" id="KW-0677">Repeat</keyword>
<evidence type="ECO:0000256" key="12">
    <source>
        <dbReference type="SAM" id="MobiDB-lite"/>
    </source>
</evidence>
<keyword evidence="5 11" id="KW-0479">Metal-binding</keyword>
<dbReference type="Pfam" id="PF23466">
    <property type="entry name" value="WWE_4"/>
    <property type="match status" value="1"/>
</dbReference>
<feature type="region of interest" description="Disordered" evidence="12">
    <location>
        <begin position="430"/>
        <end position="453"/>
    </location>
</feature>
<dbReference type="Gene3D" id="3.30.720.50">
    <property type="match status" value="1"/>
</dbReference>
<dbReference type="CDD" id="cd01439">
    <property type="entry name" value="TCCD_inducible_PARP_like"/>
    <property type="match status" value="1"/>
</dbReference>
<dbReference type="GeneID" id="117364120"/>
<feature type="zinc finger region" description="C3H1-type" evidence="11">
    <location>
        <begin position="170"/>
        <end position="191"/>
    </location>
</feature>
<keyword evidence="7 11" id="KW-0863">Zinc-finger</keyword>
<dbReference type="GO" id="GO:0003950">
    <property type="term" value="F:NAD+ poly-ADP-ribosyltransferase activity"/>
    <property type="evidence" value="ECO:0007669"/>
    <property type="project" value="InterPro"/>
</dbReference>
<dbReference type="GO" id="GO:0008270">
    <property type="term" value="F:zinc ion binding"/>
    <property type="evidence" value="ECO:0007669"/>
    <property type="project" value="UniProtKB-KW"/>
</dbReference>
<dbReference type="InterPro" id="IPR041360">
    <property type="entry name" value="ZAP_HTH"/>
</dbReference>
<evidence type="ECO:0000256" key="7">
    <source>
        <dbReference type="ARBA" id="ARBA00022771"/>
    </source>
</evidence>
<evidence type="ECO:0000256" key="8">
    <source>
        <dbReference type="ARBA" id="ARBA00022833"/>
    </source>
</evidence>
<dbReference type="Pfam" id="PF00644">
    <property type="entry name" value="PARP"/>
    <property type="match status" value="1"/>
</dbReference>
<dbReference type="GO" id="GO:0061014">
    <property type="term" value="P:positive regulation of mRNA catabolic process"/>
    <property type="evidence" value="ECO:0007669"/>
    <property type="project" value="TreeGrafter"/>
</dbReference>